<keyword evidence="1" id="KW-1133">Transmembrane helix</keyword>
<reference evidence="4" key="3">
    <citation type="submission" date="2025-08" db="UniProtKB">
        <authorList>
            <consortium name="RefSeq"/>
        </authorList>
    </citation>
    <scope>IDENTIFICATION</scope>
    <source>
        <strain evidence="4">CBS 342.82</strain>
    </source>
</reference>
<dbReference type="Pfam" id="PF20945">
    <property type="entry name" value="RMP1"/>
    <property type="match status" value="1"/>
</dbReference>
<dbReference type="PANTHER" id="PTHR37792:SF1">
    <property type="entry name" value="RIBONUCLEASE MRP PROTEIN SUBUNIT RMP1"/>
    <property type="match status" value="1"/>
</dbReference>
<dbReference type="GO" id="GO:0000172">
    <property type="term" value="C:ribonuclease MRP complex"/>
    <property type="evidence" value="ECO:0007669"/>
    <property type="project" value="InterPro"/>
</dbReference>
<dbReference type="CDD" id="cd22573">
    <property type="entry name" value="RMP1_RBD"/>
    <property type="match status" value="1"/>
</dbReference>
<dbReference type="RefSeq" id="XP_033461100.1">
    <property type="nucleotide sequence ID" value="XM_033600611.1"/>
</dbReference>
<dbReference type="Proteomes" id="UP000504637">
    <property type="component" value="Unplaced"/>
</dbReference>
<keyword evidence="1" id="KW-0812">Transmembrane</keyword>
<dbReference type="PANTHER" id="PTHR37792">
    <property type="entry name" value="RIBONUCLEASE MRP PROTEIN SUBUNIT RMP1"/>
    <property type="match status" value="1"/>
</dbReference>
<name>A0A6J3M8Y7_9PEZI</name>
<evidence type="ECO:0000259" key="2">
    <source>
        <dbReference type="Pfam" id="PF20945"/>
    </source>
</evidence>
<organism evidence="4">
    <name type="scientific">Dissoconium aciculare CBS 342.82</name>
    <dbReference type="NCBI Taxonomy" id="1314786"/>
    <lineage>
        <taxon>Eukaryota</taxon>
        <taxon>Fungi</taxon>
        <taxon>Dikarya</taxon>
        <taxon>Ascomycota</taxon>
        <taxon>Pezizomycotina</taxon>
        <taxon>Dothideomycetes</taxon>
        <taxon>Dothideomycetidae</taxon>
        <taxon>Mycosphaerellales</taxon>
        <taxon>Dissoconiaceae</taxon>
        <taxon>Dissoconium</taxon>
    </lineage>
</organism>
<protein>
    <recommendedName>
        <fullName evidence="2">RNase MRP protein 1 RNA binding domain-containing protein</fullName>
    </recommendedName>
</protein>
<dbReference type="InterPro" id="IPR047205">
    <property type="entry name" value="RMP1"/>
</dbReference>
<proteinExistence type="predicted"/>
<sequence length="143" mass="16604">LRELADLLHLFHYRNKNQHRHSVWWRAFSVFRQQLNHLLGDIVFLIDVPATHLARVKKKAQDAKYRARIQQRTALWQEVLIHKWQQAFSQLVADGRFAVLGIVLIAALAQICMVTGIIANIEQVGQMEVEKVLAEFAKEDWGL</sequence>
<dbReference type="InterPro" id="IPR047204">
    <property type="entry name" value="RMP1_RBD"/>
</dbReference>
<feature type="transmembrane region" description="Helical" evidence="1">
    <location>
        <begin position="97"/>
        <end position="121"/>
    </location>
</feature>
<dbReference type="OrthoDB" id="5414547at2759"/>
<evidence type="ECO:0000256" key="1">
    <source>
        <dbReference type="SAM" id="Phobius"/>
    </source>
</evidence>
<dbReference type="GO" id="GO:0042134">
    <property type="term" value="F:rRNA primary transcript binding"/>
    <property type="evidence" value="ECO:0007669"/>
    <property type="project" value="InterPro"/>
</dbReference>
<feature type="domain" description="RNase MRP protein 1 RNA binding" evidence="2">
    <location>
        <begin position="7"/>
        <end position="110"/>
    </location>
</feature>
<evidence type="ECO:0000313" key="4">
    <source>
        <dbReference type="RefSeq" id="XP_033461100.1"/>
    </source>
</evidence>
<reference evidence="4" key="2">
    <citation type="submission" date="2020-04" db="EMBL/GenBank/DDBJ databases">
        <authorList>
            <consortium name="NCBI Genome Project"/>
        </authorList>
    </citation>
    <scope>NUCLEOTIDE SEQUENCE</scope>
    <source>
        <strain evidence="4">CBS 342.82</strain>
    </source>
</reference>
<feature type="non-terminal residue" evidence="4">
    <location>
        <position position="1"/>
    </location>
</feature>
<accession>A0A6J3M8Y7</accession>
<dbReference type="GO" id="GO:0000466">
    <property type="term" value="P:maturation of 5.8S rRNA from tricistronic rRNA transcript (SSU-rRNA, 5.8S rRNA, LSU-rRNA)"/>
    <property type="evidence" value="ECO:0007669"/>
    <property type="project" value="TreeGrafter"/>
</dbReference>
<keyword evidence="1" id="KW-0472">Membrane</keyword>
<dbReference type="AlphaFoldDB" id="A0A6J3M8Y7"/>
<keyword evidence="3" id="KW-1185">Reference proteome</keyword>
<gene>
    <name evidence="4" type="ORF">K489DRAFT_308257</name>
</gene>
<evidence type="ECO:0000313" key="3">
    <source>
        <dbReference type="Proteomes" id="UP000504637"/>
    </source>
</evidence>
<dbReference type="GeneID" id="54358411"/>
<dbReference type="GO" id="GO:0000294">
    <property type="term" value="P:nuclear-transcribed mRNA catabolic process, RNase MRP-dependent"/>
    <property type="evidence" value="ECO:0007669"/>
    <property type="project" value="TreeGrafter"/>
</dbReference>
<feature type="non-terminal residue" evidence="4">
    <location>
        <position position="143"/>
    </location>
</feature>
<reference evidence="4" key="1">
    <citation type="submission" date="2020-01" db="EMBL/GenBank/DDBJ databases">
        <authorList>
            <consortium name="DOE Joint Genome Institute"/>
            <person name="Haridas S."/>
            <person name="Albert R."/>
            <person name="Binder M."/>
            <person name="Bloem J."/>
            <person name="Labutti K."/>
            <person name="Salamov A."/>
            <person name="Andreopoulos B."/>
            <person name="Baker S.E."/>
            <person name="Barry K."/>
            <person name="Bills G."/>
            <person name="Bluhm B.H."/>
            <person name="Cannon C."/>
            <person name="Castanera R."/>
            <person name="Culley D.E."/>
            <person name="Daum C."/>
            <person name="Ezra D."/>
            <person name="Gonzalez J.B."/>
            <person name="Henrissat B."/>
            <person name="Kuo A."/>
            <person name="Liang C."/>
            <person name="Lipzen A."/>
            <person name="Lutzoni F."/>
            <person name="Magnuson J."/>
            <person name="Mondo S."/>
            <person name="Nolan M."/>
            <person name="Ohm R."/>
            <person name="Pangilinan J."/>
            <person name="Park H.-J."/>
            <person name="Ramirez L."/>
            <person name="Alfaro M."/>
            <person name="Sun H."/>
            <person name="Tritt A."/>
            <person name="Yoshinaga Y."/>
            <person name="Zwiers L.-H."/>
            <person name="Turgeon B.G."/>
            <person name="Goodwin S.B."/>
            <person name="Spatafora J.W."/>
            <person name="Crous P.W."/>
            <person name="Grigoriev I.V."/>
        </authorList>
    </citation>
    <scope>NUCLEOTIDE SEQUENCE</scope>
    <source>
        <strain evidence="4">CBS 342.82</strain>
    </source>
</reference>